<dbReference type="PANTHER" id="PTHR10846">
    <property type="entry name" value="SODIUM/POTASSIUM/CALCIUM EXCHANGER"/>
    <property type="match status" value="1"/>
</dbReference>
<reference evidence="7 9" key="1">
    <citation type="submission" date="2018-11" db="EMBL/GenBank/DDBJ databases">
        <title>Shewanella sp. M2.</title>
        <authorList>
            <person name="Hwang Y.J."/>
            <person name="Hwang C.Y."/>
        </authorList>
    </citation>
    <scope>NUCLEOTIDE SEQUENCE [LARGE SCALE GENOMIC DNA]</scope>
    <source>
        <strain evidence="7 9">M2</strain>
    </source>
</reference>
<dbReference type="Proteomes" id="UP000278855">
    <property type="component" value="Unassembled WGS sequence"/>
</dbReference>
<organism evidence="8 10">
    <name type="scientific">Shewanella psychromarinicola</name>
    <dbReference type="NCBI Taxonomy" id="2487742"/>
    <lineage>
        <taxon>Bacteria</taxon>
        <taxon>Pseudomonadati</taxon>
        <taxon>Pseudomonadota</taxon>
        <taxon>Gammaproteobacteria</taxon>
        <taxon>Alteromonadales</taxon>
        <taxon>Shewanellaceae</taxon>
        <taxon>Shewanella</taxon>
    </lineage>
</organism>
<gene>
    <name evidence="8" type="ORF">EGC77_14795</name>
    <name evidence="7" type="ORF">EGC80_13215</name>
</gene>
<accession>A0A3N4E0N4</accession>
<dbReference type="KEGG" id="spsr:EGC80_13215"/>
<dbReference type="Gene3D" id="1.20.1420.30">
    <property type="entry name" value="NCX, central ion-binding region"/>
    <property type="match status" value="1"/>
</dbReference>
<feature type="transmembrane region" description="Helical" evidence="5">
    <location>
        <begin position="6"/>
        <end position="28"/>
    </location>
</feature>
<feature type="domain" description="Sodium/calcium exchanger membrane region" evidence="6">
    <location>
        <begin position="14"/>
        <end position="137"/>
    </location>
</feature>
<keyword evidence="3 5" id="KW-1133">Transmembrane helix</keyword>
<dbReference type="InterPro" id="IPR004481">
    <property type="entry name" value="K/Na/Ca-exchanger"/>
</dbReference>
<feature type="transmembrane region" description="Helical" evidence="5">
    <location>
        <begin position="322"/>
        <end position="342"/>
    </location>
</feature>
<evidence type="ECO:0000313" key="8">
    <source>
        <dbReference type="EMBL" id="RPA30422.1"/>
    </source>
</evidence>
<evidence type="ECO:0000313" key="7">
    <source>
        <dbReference type="EMBL" id="AZG37484.1"/>
    </source>
</evidence>
<reference evidence="8" key="3">
    <citation type="submission" date="2018-11" db="EMBL/GenBank/DDBJ databases">
        <authorList>
            <person name="Hwang Y.J."/>
            <person name="Hwang C.Y."/>
        </authorList>
    </citation>
    <scope>NUCLEOTIDE SEQUENCE</scope>
    <source>
        <strain evidence="8">R106</strain>
    </source>
</reference>
<reference evidence="10" key="2">
    <citation type="submission" date="2018-11" db="EMBL/GenBank/DDBJ databases">
        <title>Shewanella sp. R106.</title>
        <authorList>
            <person name="Hwang Y.J."/>
            <person name="Hwang C.Y."/>
        </authorList>
    </citation>
    <scope>NUCLEOTIDE SEQUENCE [LARGE SCALE GENOMIC DNA]</scope>
    <source>
        <strain evidence="10">R106</strain>
    </source>
</reference>
<evidence type="ECO:0000256" key="4">
    <source>
        <dbReference type="ARBA" id="ARBA00023136"/>
    </source>
</evidence>
<dbReference type="GO" id="GO:0005262">
    <property type="term" value="F:calcium channel activity"/>
    <property type="evidence" value="ECO:0007669"/>
    <property type="project" value="TreeGrafter"/>
</dbReference>
<feature type="transmembrane region" description="Helical" evidence="5">
    <location>
        <begin position="228"/>
        <end position="250"/>
    </location>
</feature>
<dbReference type="InterPro" id="IPR044880">
    <property type="entry name" value="NCX_ion-bd_dom_sf"/>
</dbReference>
<feature type="transmembrane region" description="Helical" evidence="5">
    <location>
        <begin position="49"/>
        <end position="71"/>
    </location>
</feature>
<name>A0A3N4E0N4_9GAMM</name>
<dbReference type="AlphaFoldDB" id="A0A3N4E0N4"/>
<evidence type="ECO:0000256" key="2">
    <source>
        <dbReference type="ARBA" id="ARBA00022692"/>
    </source>
</evidence>
<feature type="transmembrane region" description="Helical" evidence="5">
    <location>
        <begin position="295"/>
        <end position="313"/>
    </location>
</feature>
<feature type="transmembrane region" description="Helical" evidence="5">
    <location>
        <begin position="257"/>
        <end position="275"/>
    </location>
</feature>
<evidence type="ECO:0000313" key="10">
    <source>
        <dbReference type="Proteomes" id="UP000278855"/>
    </source>
</evidence>
<dbReference type="InterPro" id="IPR004837">
    <property type="entry name" value="NaCa_Exmemb"/>
</dbReference>
<dbReference type="EMBL" id="CP034073">
    <property type="protein sequence ID" value="AZG37484.1"/>
    <property type="molecule type" value="Genomic_DNA"/>
</dbReference>
<dbReference type="EMBL" id="RKKB01000007">
    <property type="protein sequence ID" value="RPA30422.1"/>
    <property type="molecule type" value="Genomic_DNA"/>
</dbReference>
<dbReference type="OrthoDB" id="153124at2"/>
<feature type="transmembrane region" description="Helical" evidence="5">
    <location>
        <begin position="77"/>
        <end position="99"/>
    </location>
</feature>
<evidence type="ECO:0000256" key="3">
    <source>
        <dbReference type="ARBA" id="ARBA00022989"/>
    </source>
</evidence>
<evidence type="ECO:0000259" key="6">
    <source>
        <dbReference type="Pfam" id="PF01699"/>
    </source>
</evidence>
<sequence>MVDPGSWSLAVVVTAFAGITTIIGWFGIKMTKTARDLAHNTGLGEALMGAVFIGASTSLSGITTSVSAAAAGYAELAVSNGLGGIAAQTVFLALADIAYKRANLEHAAASAENLFMSAFLLTLLSIHALALSFPTISFFAVHPATVIVIFAYIFGVHLLARMHHMPMWFPRKTADTASEPAGHRYRSRYLWRLWLQFIGYAAIVALAGWGLAQLAIPLGDKTGLSHSIVGGVFTAVSTSVPELVVAITAVRMGAPNLAVGDIIGGNAFDTLFIAASDLAYREGSIYAAISSAEQFWLANSMLMTCVLIMGLIYRERHGLGNIGLESVILLMLYFGGIATLFVSP</sequence>
<dbReference type="Proteomes" id="UP000273778">
    <property type="component" value="Chromosome"/>
</dbReference>
<keyword evidence="4 5" id="KW-0472">Membrane</keyword>
<feature type="transmembrane region" description="Helical" evidence="5">
    <location>
        <begin position="111"/>
        <end position="130"/>
    </location>
</feature>
<proteinExistence type="predicted"/>
<protein>
    <submittedName>
        <fullName evidence="8">Sodium:calcium antiporter</fullName>
    </submittedName>
</protein>
<feature type="domain" description="Sodium/calcium exchanger membrane region" evidence="6">
    <location>
        <begin position="194"/>
        <end position="340"/>
    </location>
</feature>
<dbReference type="Pfam" id="PF01699">
    <property type="entry name" value="Na_Ca_ex"/>
    <property type="match status" value="2"/>
</dbReference>
<evidence type="ECO:0000256" key="1">
    <source>
        <dbReference type="ARBA" id="ARBA00004141"/>
    </source>
</evidence>
<evidence type="ECO:0000256" key="5">
    <source>
        <dbReference type="SAM" id="Phobius"/>
    </source>
</evidence>
<dbReference type="PANTHER" id="PTHR10846:SF8">
    <property type="entry name" value="INNER MEMBRANE PROTEIN YRBG"/>
    <property type="match status" value="1"/>
</dbReference>
<comment type="subcellular location">
    <subcellularLocation>
        <location evidence="1">Membrane</location>
        <topology evidence="1">Multi-pass membrane protein</topology>
    </subcellularLocation>
</comment>
<keyword evidence="9" id="KW-1185">Reference proteome</keyword>
<dbReference type="GO" id="GO:0008273">
    <property type="term" value="F:calcium, potassium:sodium antiporter activity"/>
    <property type="evidence" value="ECO:0007669"/>
    <property type="project" value="TreeGrafter"/>
</dbReference>
<dbReference type="GO" id="GO:0006874">
    <property type="term" value="P:intracellular calcium ion homeostasis"/>
    <property type="evidence" value="ECO:0007669"/>
    <property type="project" value="TreeGrafter"/>
</dbReference>
<keyword evidence="2 5" id="KW-0812">Transmembrane</keyword>
<feature type="transmembrane region" description="Helical" evidence="5">
    <location>
        <begin position="136"/>
        <end position="160"/>
    </location>
</feature>
<feature type="transmembrane region" description="Helical" evidence="5">
    <location>
        <begin position="193"/>
        <end position="216"/>
    </location>
</feature>
<dbReference type="GO" id="GO:0005886">
    <property type="term" value="C:plasma membrane"/>
    <property type="evidence" value="ECO:0007669"/>
    <property type="project" value="TreeGrafter"/>
</dbReference>
<evidence type="ECO:0000313" key="9">
    <source>
        <dbReference type="Proteomes" id="UP000273778"/>
    </source>
</evidence>